<evidence type="ECO:0000313" key="3">
    <source>
        <dbReference type="Proteomes" id="UP000824118"/>
    </source>
</evidence>
<reference evidence="2" key="2">
    <citation type="journal article" date="2021" name="PeerJ">
        <title>Extensive microbial diversity within the chicken gut microbiome revealed by metagenomics and culture.</title>
        <authorList>
            <person name="Gilroy R."/>
            <person name="Ravi A."/>
            <person name="Getino M."/>
            <person name="Pursley I."/>
            <person name="Horton D.L."/>
            <person name="Alikhan N.F."/>
            <person name="Baker D."/>
            <person name="Gharbi K."/>
            <person name="Hall N."/>
            <person name="Watson M."/>
            <person name="Adriaenssens E.M."/>
            <person name="Foster-Nyarko E."/>
            <person name="Jarju S."/>
            <person name="Secka A."/>
            <person name="Antonio M."/>
            <person name="Oren A."/>
            <person name="Chaudhuri R.R."/>
            <person name="La Ragione R."/>
            <person name="Hildebrand F."/>
            <person name="Pallen M.J."/>
        </authorList>
    </citation>
    <scope>NUCLEOTIDE SEQUENCE</scope>
    <source>
        <strain evidence="2">ChiGjej1B1-1684</strain>
    </source>
</reference>
<evidence type="ECO:0000313" key="2">
    <source>
        <dbReference type="EMBL" id="HIU50809.1"/>
    </source>
</evidence>
<evidence type="ECO:0000256" key="1">
    <source>
        <dbReference type="SAM" id="Coils"/>
    </source>
</evidence>
<keyword evidence="1" id="KW-0175">Coiled coil</keyword>
<accession>A0A9D1S846</accession>
<dbReference type="EMBL" id="DVNG01000110">
    <property type="protein sequence ID" value="HIU50809.1"/>
    <property type="molecule type" value="Genomic_DNA"/>
</dbReference>
<comment type="caution">
    <text evidence="2">The sequence shown here is derived from an EMBL/GenBank/DDBJ whole genome shotgun (WGS) entry which is preliminary data.</text>
</comment>
<dbReference type="Proteomes" id="UP000824118">
    <property type="component" value="Unassembled WGS sequence"/>
</dbReference>
<organism evidence="2 3">
    <name type="scientific">Candidatus Limousia pullorum</name>
    <dbReference type="NCBI Taxonomy" id="2840860"/>
    <lineage>
        <taxon>Bacteria</taxon>
        <taxon>Bacillati</taxon>
        <taxon>Bacillota</taxon>
        <taxon>Clostridia</taxon>
        <taxon>Eubacteriales</taxon>
        <taxon>Oscillospiraceae</taxon>
        <taxon>Oscillospiraceae incertae sedis</taxon>
        <taxon>Candidatus Limousia</taxon>
    </lineage>
</organism>
<protein>
    <recommendedName>
        <fullName evidence="4">TFIIB-type domain-containing protein</fullName>
    </recommendedName>
</protein>
<name>A0A9D1S846_9FIRM</name>
<dbReference type="AlphaFoldDB" id="A0A9D1S846"/>
<sequence>MNLNEKIAYIRGLAEGLNLDQSKDEVKVLNAIIELLDDMSFTVTQMEDLYDELSEQIDAVDEDLSYLEDDFYEDYDEDVCDDDCDCGCCGGDDEEEDVYYDVTCPTCGETISVSEDVLLCGEINCPKCGETLEFDFSELEDEECGCDECAKGEEE</sequence>
<dbReference type="NCBIfam" id="NF045650">
    <property type="entry name" value="CD1247_Nterm"/>
    <property type="match status" value="1"/>
</dbReference>
<dbReference type="InterPro" id="IPR054688">
    <property type="entry name" value="CD1247_N"/>
</dbReference>
<evidence type="ECO:0008006" key="4">
    <source>
        <dbReference type="Google" id="ProtNLM"/>
    </source>
</evidence>
<gene>
    <name evidence="2" type="ORF">IAD22_07330</name>
</gene>
<reference evidence="2" key="1">
    <citation type="submission" date="2020-10" db="EMBL/GenBank/DDBJ databases">
        <authorList>
            <person name="Gilroy R."/>
        </authorList>
    </citation>
    <scope>NUCLEOTIDE SEQUENCE</scope>
    <source>
        <strain evidence="2">ChiGjej1B1-1684</strain>
    </source>
</reference>
<feature type="coiled-coil region" evidence="1">
    <location>
        <begin position="43"/>
        <end position="70"/>
    </location>
</feature>
<proteinExistence type="predicted"/>